<feature type="compositionally biased region" description="Polar residues" evidence="2">
    <location>
        <begin position="4404"/>
        <end position="4418"/>
    </location>
</feature>
<dbReference type="PRINTS" id="PR00313">
    <property type="entry name" value="CABNDNGRPT"/>
</dbReference>
<feature type="domain" description="Cadherin" evidence="3">
    <location>
        <begin position="763"/>
        <end position="862"/>
    </location>
</feature>
<dbReference type="RefSeq" id="WP_318584972.1">
    <property type="nucleotide sequence ID" value="NZ_JAWRCP010000001.1"/>
</dbReference>
<feature type="compositionally biased region" description="Low complexity" evidence="2">
    <location>
        <begin position="4419"/>
        <end position="4432"/>
    </location>
</feature>
<dbReference type="InterPro" id="IPR018511">
    <property type="entry name" value="Hemolysin-typ_Ca-bd_CS"/>
</dbReference>
<feature type="domain" description="Cadherin" evidence="3">
    <location>
        <begin position="3585"/>
        <end position="3670"/>
    </location>
</feature>
<feature type="domain" description="Cadherin" evidence="3">
    <location>
        <begin position="2271"/>
        <end position="2392"/>
    </location>
</feature>
<reference evidence="4 5" key="1">
    <citation type="submission" date="2023-11" db="EMBL/GenBank/DDBJ databases">
        <title>Plant-associative lifestyle of Vibrio porteresiae and its evolutionary dynamics.</title>
        <authorList>
            <person name="Rameshkumar N."/>
            <person name="Kirti K."/>
        </authorList>
    </citation>
    <scope>NUCLEOTIDE SEQUENCE [LARGE SCALE GENOMIC DNA]</scope>
    <source>
        <strain evidence="4 5">MSSRF7</strain>
    </source>
</reference>
<feature type="domain" description="Cadherin" evidence="3">
    <location>
        <begin position="371"/>
        <end position="470"/>
    </location>
</feature>
<gene>
    <name evidence="4" type="ORF">SBX64_11215</name>
</gene>
<protein>
    <submittedName>
        <fullName evidence="4">VCBS domain-containing protein</fullName>
    </submittedName>
</protein>
<feature type="domain" description="Cadherin" evidence="3">
    <location>
        <begin position="1351"/>
        <end position="1450"/>
    </location>
</feature>
<dbReference type="SMART" id="SM00112">
    <property type="entry name" value="CA"/>
    <property type="match status" value="18"/>
</dbReference>
<proteinExistence type="predicted"/>
<feature type="domain" description="Cadherin" evidence="3">
    <location>
        <begin position="959"/>
        <end position="1058"/>
    </location>
</feature>
<dbReference type="Proteomes" id="UP001279860">
    <property type="component" value="Unassembled WGS sequence"/>
</dbReference>
<dbReference type="Gene3D" id="2.60.40.10">
    <property type="entry name" value="Immunoglobulins"/>
    <property type="match status" value="21"/>
</dbReference>
<feature type="domain" description="Cadherin" evidence="3">
    <location>
        <begin position="861"/>
        <end position="960"/>
    </location>
</feature>
<feature type="domain" description="Cadherin" evidence="3">
    <location>
        <begin position="3385"/>
        <end position="3470"/>
    </location>
</feature>
<accession>A0ABU4IV18</accession>
<dbReference type="Pfam" id="PF17803">
    <property type="entry name" value="Cadherin_4"/>
    <property type="match status" value="23"/>
</dbReference>
<dbReference type="EMBL" id="JAWRCP010000001">
    <property type="protein sequence ID" value="MDW6093119.1"/>
    <property type="molecule type" value="Genomic_DNA"/>
</dbReference>
<dbReference type="InterPro" id="IPR010221">
    <property type="entry name" value="VCBS_dom"/>
</dbReference>
<keyword evidence="5" id="KW-1185">Reference proteome</keyword>
<feature type="domain" description="Cadherin" evidence="3">
    <location>
        <begin position="1057"/>
        <end position="1156"/>
    </location>
</feature>
<dbReference type="PROSITE" id="PS50268">
    <property type="entry name" value="CADHERIN_2"/>
    <property type="match status" value="18"/>
</dbReference>
<dbReference type="PROSITE" id="PS00330">
    <property type="entry name" value="HEMOLYSIN_CALCIUM"/>
    <property type="match status" value="2"/>
</dbReference>
<dbReference type="InterPro" id="IPR001343">
    <property type="entry name" value="Hemolysn_Ca-bd"/>
</dbReference>
<dbReference type="PANTHER" id="PTHR14139:SF2">
    <property type="entry name" value="CALSYNTENIN-1"/>
    <property type="match status" value="1"/>
</dbReference>
<feature type="domain" description="Cadherin" evidence="3">
    <location>
        <begin position="469"/>
        <end position="568"/>
    </location>
</feature>
<feature type="region of interest" description="Disordered" evidence="2">
    <location>
        <begin position="4390"/>
        <end position="4432"/>
    </location>
</feature>
<dbReference type="InterPro" id="IPR002126">
    <property type="entry name" value="Cadherin-like_dom"/>
</dbReference>
<feature type="domain" description="Cadherin" evidence="3">
    <location>
        <begin position="567"/>
        <end position="666"/>
    </location>
</feature>
<dbReference type="PANTHER" id="PTHR14139">
    <property type="entry name" value="CALSYNTENIN"/>
    <property type="match status" value="1"/>
</dbReference>
<dbReference type="InterPro" id="IPR013783">
    <property type="entry name" value="Ig-like_fold"/>
</dbReference>
<feature type="domain" description="Cadherin" evidence="3">
    <location>
        <begin position="1561"/>
        <end position="1682"/>
    </location>
</feature>
<dbReference type="InterPro" id="IPR011049">
    <property type="entry name" value="Serralysin-like_metalloprot_C"/>
</dbReference>
<evidence type="ECO:0000256" key="1">
    <source>
        <dbReference type="ARBA" id="ARBA00022837"/>
    </source>
</evidence>
<dbReference type="SUPFAM" id="SSF51120">
    <property type="entry name" value="beta-Roll"/>
    <property type="match status" value="1"/>
</dbReference>
<feature type="domain" description="Cadherin" evidence="3">
    <location>
        <begin position="1253"/>
        <end position="1352"/>
    </location>
</feature>
<evidence type="ECO:0000313" key="5">
    <source>
        <dbReference type="Proteomes" id="UP001279860"/>
    </source>
</evidence>
<dbReference type="Pfam" id="PF00353">
    <property type="entry name" value="HemolysinCabind"/>
    <property type="match status" value="2"/>
</dbReference>
<feature type="domain" description="Cadherin" evidence="3">
    <location>
        <begin position="1155"/>
        <end position="1254"/>
    </location>
</feature>
<dbReference type="InterPro" id="IPR040853">
    <property type="entry name" value="RapA2_cadherin-like"/>
</dbReference>
<feature type="domain" description="Cadherin" evidence="3">
    <location>
        <begin position="665"/>
        <end position="764"/>
    </location>
</feature>
<feature type="domain" description="Cadherin" evidence="3">
    <location>
        <begin position="1449"/>
        <end position="1548"/>
    </location>
</feature>
<organism evidence="4 5">
    <name type="scientific">Vibrio rhizosphaerae</name>
    <dbReference type="NCBI Taxonomy" id="398736"/>
    <lineage>
        <taxon>Bacteria</taxon>
        <taxon>Pseudomonadati</taxon>
        <taxon>Pseudomonadota</taxon>
        <taxon>Gammaproteobacteria</taxon>
        <taxon>Vibrionales</taxon>
        <taxon>Vibrionaceae</taxon>
        <taxon>Vibrio</taxon>
    </lineage>
</organism>
<comment type="caution">
    <text evidence="4">The sequence shown here is derived from an EMBL/GenBank/DDBJ whole genome shotgun (WGS) entry which is preliminary data.</text>
</comment>
<evidence type="ECO:0000259" key="3">
    <source>
        <dbReference type="PROSITE" id="PS50268"/>
    </source>
</evidence>
<evidence type="ECO:0000313" key="4">
    <source>
        <dbReference type="EMBL" id="MDW6093119.1"/>
    </source>
</evidence>
<evidence type="ECO:0000256" key="2">
    <source>
        <dbReference type="SAM" id="MobiDB-lite"/>
    </source>
</evidence>
<feature type="domain" description="Cadherin" evidence="3">
    <location>
        <begin position="3185"/>
        <end position="3270"/>
    </location>
</feature>
<keyword evidence="1" id="KW-0106">Calcium</keyword>
<dbReference type="NCBIfam" id="TIGR01965">
    <property type="entry name" value="VCBS_repeat"/>
    <property type="match status" value="43"/>
</dbReference>
<name>A0ABU4IV18_9VIBR</name>
<feature type="domain" description="Cadherin" evidence="3">
    <location>
        <begin position="273"/>
        <end position="372"/>
    </location>
</feature>
<sequence>MRFESKISLPDVAKDQVIIIDQNGNVITIKPGEIIPPGVVILEGGNFLNHDEYTALNAKVVTPNGDKVDITDDVNQLLAAIEQGDDPTQLGEEFAPAAGGSIGSSLSTSATVEAINDELIAQTDFSTQGLYRFSSLSLSNTQGLALLDVFNTLSSAAPASQSTNTVDSASIVSGTFTGDVTEGNIGDVVQASGSLTISDADPNDNPVFADTTINSTYGSLSLVNGQWTYTLDQSRVQDLGEGQRVSDTITMTASDGTTQNIVINIVGTNDAPVAQAATAAVTEDATITGSITATDVDLPAGQSLVFTTDSTVPGLTLNPDGSYRFDASSYDHLSEGETQVIEIPVTVLDERGATDTTTLTITITGTNDAPVAQAATAAVTEDATITGSITATDVDLPAGQSLVFTTDSTVSGLTLNPDGSYRFDASSYDHLSEGETQVIEIPVTVLDERGATDTTTLTITITGTNDAPVAQAATAAVTEDATITGSITATDVDLPAGQSLVFTTDSTVSGLTLNPDGSYRFDASSYDHLSEGETQVIEIPVTVLDERGATDTTTLTITITGTNDAPVAQAATAAVTEDATITGSITATDVDLPAGQSLVFTTDSTVSGLTLNPDGSYRFDASSYDHLSEGETQVIEIPVTVLDERGATDTTTLTITITGTNDAPVAQAATAAVTEDATITGSITATDVDLPAGQSLVFTTDSTVSGLTLNPDGSYRFDASSYDHLSEGETQVIEIPVTVLDERGATDTTTLTITITGTNDAPVAQAATAAVTEDATITGSITATDVDLPAGQSLVFTTASNVPGLTLNADGTYRFDASGYDALSAGEKQIIEVPVTVTDDRGATDTTTLTITVIGTNDAPVAQAAVALVAEDATITGSITATDVDLPAGQSLVFTTASNVPGLTLNADGTYRFDASGYDALSAGEKQIIEVPVTVTDDRGATDTTTLTITVIGTNDAPVAQAAVALVAEDATITGSITATDVDLPAGQSLVFTTDSTVPGLTLNADGTYRFDASGYDALSAGEKQVIEVPVTVTDDRGATDSTTLTITVVGTNDAPVAQAAVALVAEDATITGSITATDVDLPAGQSLVFTTESNVPGLTLNADGIYRFDASGYDALSAGEKQVIEVPVTVTDDRGATDSTTLTITVIGTNDAPVAQAAVALVAEDATITGSITATDVDLPAGQSLVFTTASNVPGLTLNADGTYRFDASGYDALSAGEKQIIEVPVTVTDDRGATDTTTLTITVIGTNDAPVAQAAVALVAEDATITGSITATDVDLPAGQSLVFTTESNVPGLTLNADGTYRFDASGYDALSVGEKQVIEVPVTVTDDRGATDSTTLTITVIGTNDAPVAQAAVALVAEDATITGSITATDVDLPAGQSLVFTTESNVPGLTLNADGTYRFDASGYDALSAGEKQIIEVPVTVTDDRGATDSTMLTITVVGTNDAPVAQAAVALVAEDATITGSITATDVDLPAGQSLVFTTESNVPGLTLNADGTYRFDASGYDALSAGEKQVIEVPVTVTDDRGATDSTTLTITVVGTNDAPVAQAATAAVTQDQTITGSITATDVDLPADKTLTFSTESTVTGLTLNADGTYSFDASGYDALGEGETQVIKVPVTVTDDLGASVTTTLTITVTGTDDAPVVTGTLTGAVTEGDVGDVTQVSGTIAIRDVDSNDNPVFANTTVTGTYGSLTLVDGQWTYTLDQSKVQSLNADEQVKDTITLTASDGTTQDIVIDITGTDDAPVVSGTLTGAVTEGDVGDVTQVSGTIAIRDVDSNDNPEFADTTVTGTYGSLTLVDGQWTYTLDQSKVQSLNADEQVKDTITLTASDGTTQDIVIDITGTDDAPVVSGTLTGAVTEGDVGDVTQVSGTIAIRDVDAGDNPVFANTTATGTYGSLTLVDGQWTYTLDQSKVQSLNADEQVKDTITLTASDGTTQAIVIDITGTDDAPVVSGTFTGAVTEGDVGDVTQVSGTIAIRDADAGDNPEFADTTVTGTYGSLTLVDGQWTYTLDQSKVQSLNADEQVKDTITLTASDGTTQDIVIDITGTDDAPVVSGTLTGAVTEGDVGDVTQVSGTIAIRDVDSNDNPEFADTTVTGTYGSLTLVDGQWTYTLDQSKVQSLNADEQVKDTITLTASDGTTQDIVIDITGTDDAPVVSGTLTGAVTEGDVGDVTQVSGTIAIRDVDAGDNPVFANTTATGTYGSLTLVDGQWTYTLDQSKVQSLNADEQVKDTITLTASDGTTQDIVIDISGTNDAPVAQAATAAVTQDQTITGSITATDVDLPADKTLTFSTESTVTGLTLNADGTYSFDASGYDALGEGETQVIKVPVTVTDDLGASVTTTLTITVTGTDDAPVVTGTLTGAVTEGDVGDVTQVSGTIAIRDVDSNDNPVFANTTATGTYGSLTLVDGQWTYTLDQSKVQSLNADEQVKDTITLTASDGTTQDIVIDITGTDDAPVVSGTLTGAVTEGDVGDVTQVSGTIAIRDVDAGDNPVFANTTATGTYGSLTLVDGQWTYTLDQSKVQSLNADEQVKDTITLTASDGTTQDIVIDITGTDDAPVVSGTLTGAVTEGDVGDVTQVSGTIAIRDVDSNDNPMFADTTVTGAYGSLTLVDGQWTYTLDQSKVQSLNADEQVKDTITLTASDGTTQDIVIDITGTDDAPVVSGTFTGAVTEGDVGDVTQVSGTIAIRDADAGDNPEFADTTATGTYGSLTLVDGQWTYTLDQSKVQSLNADEQVKDTITLTASDGTTQDIVIDITGTDDAPVVSGTFTGAVSEGDVGDVTQVSGTIAIRDVDSNDNPEFANTTATGAYGSLTLVDGQWTYTLDQSKVQSLNADEQVKDTITLTASDGTTQDIVIDITGTDDAPVVSGTFTGAVTEGDVGDVTQVSGTIAIRDADAGDNPEFADTTATGTYGSLTLVDGQWTYTLDQSKVQSLNADEQVKDTITLTASDGTTQDIVIDITGTDDAPVVSGTFTGAVTEGDVGDVTQVSGTIAIRDADAGDNPEFADTTATGTYGSLTLVDGQWTYTLDQSKVQSLNADEQVKDTITLTASDGTTQAIVIDITGTDDASVVSGTLTGAVTEGDVGDVTQVSGTIAIRDVDSNDNPVFANTTATGAYGSLTLVDGQWTYTLDQSKVQSLAQNEQVKDTITLTASDGTTQDIVIDISGTNDAPVAQAATAAVTQDQTITGSITATDVDLPADKTLTFSTESTVTGLTLNADGTYSFDASGYDALGEGETQVIEVPVTVTDDLGASVTTTLTITVTGTDDAPVVSGSFTGTVTEGDVGDVTQVSGTIAIRDADAGDNPEFADTTATGAYGSLTLVDGQWTYTLDQSKVQSLAQNEQVKDTITLTASDGTTQDIVIDITGTNDAPVAQAATAAVTQDQTITGSITATDVDLPADKTLTFSTGSTVTGLTLNADGTYSFDASGYDALGEGETQVIEVPVTVTDDLGASGTTTLTITVTGTDDAPVVSGTLTGAVTEGDVGDVTQVSGTIAIRDVDSNDNPMFADTTVTGTYGSLTLVDGQWTYTLDQSKVQSLNADEQVKDTITLTASDGTTQDIVIDITGTNDAPVAQAATAAVTQDQTITGSITATDVDLPADKTLTFSTGSTVTGLTLNADGTYSFDASGYDALGEGETQVIEVPVTVTDDQGASGTTTLTITVTGTDDAPVVSGTLTGAVTEGDVGDVTQVSGTIAIRDVDSNDNPEFADTTATGTYGSLTLVDGQWTYTLDQSKVQSLNADEQVKDTITLTASDGTTQDIVIDITGTDDAPVVSGTLSGAVTEGDVGDVTQVSGTIAIRDVDSNDNPEFADTTATGAYGSLTLVDGQWTYTLDQSKVQSLNADEQVKDTITLTASDGTTQDIVIDITGTDDAPVVSGTLSGAVTEGDVGDVTQVSGTIAIRDVDSNDNPVFADTTVTGTYGSLTLVDGQWTYTLDQSKVQSLNADEQVKDTITLTASDGTTQAIVIDITGTDDASVVSGTLTGAVTEGDVGDVTQVSGTIAIRDVDSNDNPVFANTTATGAYGSLTLVDGQWTYTLDQSKVQSLNADEQVKDTITLTASDGTTQAIVIDITGTDDAPVVSGTFTGAVTEGDVGDVTQVSGTIAIRDADAGDNPEFADTTVTGTYGSLTLVDGQWTYTLDQSKVQSLAQNEQVKDTITLTASDGTTQDIVIDITGTDDAPVVSGTLTGAVTEGDVGDVTQVSGTIAIRDVDAGDNPVFANTTATGTYGSLTLVDGQWTYTLDQSKVQSLNADEQVKDTITLTASDGTTQDIVIDITGTDDAPVVSGTLTGAVTEGDVGDVTQVSGTIAIRDVDSNDNPEFANTTVTGTYGSLTLVDGQWTYTLDQSKVQSLNADEQVKDTIMLTASDGTTQAIVIDITGTNDAPTLTLEDSAKQVSVSEEGLPQGNPDSTGSSDTTNSKQVSGSFSVSDPDSSSVTLSLVAPTTSLYSHGIAIIWTLLADGSLVGQANGETVMTISLSDEGNGHYSYTVDLQGPVDHPDPTTEDTLQVDFGIAASDGQAVSTEMVRVSIEDDSPDSHSTNIVVDTETPLSFSVSGTAVSLGNSVFDNGNWHTYQSDTKVVWGTSGPWDSSYSSYQVSSAQQGAHDYSEGKPFELATLVHHNGSVWSDESTLHSTVLTIVAQIVINGVTQAVTLNLNINHDETSNNSSSDGDSITLTTDYVDVEIDGVMYRVDIEGFKKEDGSISKTVVTPEGETDSYTVVASLNYHPDSHPDSTVTGTVDYDAGADGMASVTWQDGTEHNGVTVIHGDYGTLTVYADGHYTYDANEDALAALDKGTTATDSFNYVVTDNDGDSATSSLNFEVSGQATPSVSTGLHGEFYNYQEGWANHWNNVDSLADALAIIQNQDPNAEFTSTKVDYRSDLFAHDLGGYDAAYWLNGRTNLEEWLERTGDDSSVVFTDKENSSDAVVRLTGAVALDSGTYSIKVTADDGYQIKIDGVVVAAYDGIQSATTDTFTFTVDGSGYQTVEIVYWDQGGAHQLTVALADVTNGVTGDYSILGSDAYPTVNGDVTPTGSVDVITDHEAMAASYADRIAQFEAGSYWQSDGDHKDNHLVGSHDNDHIDGHGGNDWIEGGSGGADWLQGGHGDDTLVSSYGSEGDLLDGGDNDDHLYGGDGNDILIGGSGADYLSGGAGNDILIGGSRDGHHADGSDLLIGGAGKDLFVLDSSSVDKIQDFHSGEDAIDLSNLLADALDNQNNDAIQQYLDQHVEVTSEHGQTHLSINNVNVADFGHDSTFNASSTIAVIINDHEFSVKYHG</sequence>